<gene>
    <name evidence="3" type="ORF">F444_14245</name>
</gene>
<sequence length="477" mass="52045">MRVTMEGFYLEARALLALALPSALSTYCYFAVSITELSVMGHLGVDELASVAYAQLCLDLSTLVFMQGFNGGMNSLCSQAFGAKNYHLVGEYTLLTSLLVTIACVPMALLWWNLDSLLLTAGVAEHVAFLAGQYGRLSLLWLWPRSMFQVLASFYQAQNIVLPTAAFDVLMVAFNGFFAIGFTYGRFWLPELGFIGCPLGTAVAVTLRLVSYVAYMNVYRRYHLQCSWRWDTHFLDKQIIWNLVSVGVPLAAGELLENAQLTVLTLFAAKIGELQLGTHNSMMELFFFATSPLYAVIGGSVTRIGNHLGAGQPSQAGLAARICGVCIVTLTTTNSVVIVSSRRHLGQIFSDDPVVISAFSQVCSLAALAYFILSFFCYALAVLQAQARPMPLAVGMVAGAWLVGIPSAYLLGVHTTHPSLLGIWEGMICGYTVTSVVSFFPAFVQPNWQEEADKAVKRSHLKEKELASPQESDRLLA</sequence>
<evidence type="ECO:0000256" key="2">
    <source>
        <dbReference type="SAM" id="Phobius"/>
    </source>
</evidence>
<dbReference type="Proteomes" id="UP000028582">
    <property type="component" value="Unassembled WGS sequence"/>
</dbReference>
<feature type="transmembrane region" description="Helical" evidence="2">
    <location>
        <begin position="358"/>
        <end position="380"/>
    </location>
</feature>
<keyword evidence="2" id="KW-0812">Transmembrane</keyword>
<evidence type="ECO:0000256" key="1">
    <source>
        <dbReference type="ARBA" id="ARBA00010199"/>
    </source>
</evidence>
<proteinExistence type="inferred from homology"/>
<dbReference type="GO" id="GO:0016020">
    <property type="term" value="C:membrane"/>
    <property type="evidence" value="ECO:0007669"/>
    <property type="project" value="InterPro"/>
</dbReference>
<dbReference type="PANTHER" id="PTHR11206">
    <property type="entry name" value="MULTIDRUG RESISTANCE PROTEIN"/>
    <property type="match status" value="1"/>
</dbReference>
<feature type="transmembrane region" description="Helical" evidence="2">
    <location>
        <begin position="192"/>
        <end position="218"/>
    </location>
</feature>
<organism evidence="3 4">
    <name type="scientific">Phytophthora nicotianae P1976</name>
    <dbReference type="NCBI Taxonomy" id="1317066"/>
    <lineage>
        <taxon>Eukaryota</taxon>
        <taxon>Sar</taxon>
        <taxon>Stramenopiles</taxon>
        <taxon>Oomycota</taxon>
        <taxon>Peronosporomycetes</taxon>
        <taxon>Peronosporales</taxon>
        <taxon>Peronosporaceae</taxon>
        <taxon>Phytophthora</taxon>
    </lineage>
</organism>
<keyword evidence="2" id="KW-1133">Transmembrane helix</keyword>
<feature type="transmembrane region" description="Helical" evidence="2">
    <location>
        <begin position="52"/>
        <end position="71"/>
    </location>
</feature>
<feature type="transmembrane region" description="Helical" evidence="2">
    <location>
        <begin position="423"/>
        <end position="444"/>
    </location>
</feature>
<dbReference type="GO" id="GO:0015297">
    <property type="term" value="F:antiporter activity"/>
    <property type="evidence" value="ECO:0007669"/>
    <property type="project" value="InterPro"/>
</dbReference>
<dbReference type="Pfam" id="PF01554">
    <property type="entry name" value="MatE"/>
    <property type="match status" value="2"/>
</dbReference>
<accession>A0A080ZQY9</accession>
<feature type="transmembrane region" description="Helical" evidence="2">
    <location>
        <begin position="160"/>
        <end position="180"/>
    </location>
</feature>
<feature type="transmembrane region" description="Helical" evidence="2">
    <location>
        <begin position="285"/>
        <end position="306"/>
    </location>
</feature>
<feature type="transmembrane region" description="Helical" evidence="2">
    <location>
        <begin position="118"/>
        <end position="139"/>
    </location>
</feature>
<feature type="transmembrane region" description="Helical" evidence="2">
    <location>
        <begin position="318"/>
        <end position="338"/>
    </location>
</feature>
<reference evidence="3 4" key="1">
    <citation type="submission" date="2013-11" db="EMBL/GenBank/DDBJ databases">
        <title>The Genome Sequence of Phytophthora parasitica P1976.</title>
        <authorList>
            <consortium name="The Broad Institute Genomics Platform"/>
            <person name="Russ C."/>
            <person name="Tyler B."/>
            <person name="Panabieres F."/>
            <person name="Shan W."/>
            <person name="Tripathy S."/>
            <person name="Grunwald N."/>
            <person name="Machado M."/>
            <person name="Johnson C.S."/>
            <person name="Walker B."/>
            <person name="Young S."/>
            <person name="Zeng Q."/>
            <person name="Gargeya S."/>
            <person name="Fitzgerald M."/>
            <person name="Haas B."/>
            <person name="Abouelleil A."/>
            <person name="Allen A.W."/>
            <person name="Alvarado L."/>
            <person name="Arachchi H.M."/>
            <person name="Berlin A.M."/>
            <person name="Chapman S.B."/>
            <person name="Gainer-Dewar J."/>
            <person name="Goldberg J."/>
            <person name="Griggs A."/>
            <person name="Gujja S."/>
            <person name="Hansen M."/>
            <person name="Howarth C."/>
            <person name="Imamovic A."/>
            <person name="Ireland A."/>
            <person name="Larimer J."/>
            <person name="McCowan C."/>
            <person name="Murphy C."/>
            <person name="Pearson M."/>
            <person name="Poon T.W."/>
            <person name="Priest M."/>
            <person name="Roberts A."/>
            <person name="Saif S."/>
            <person name="Shea T."/>
            <person name="Sisk P."/>
            <person name="Sykes S."/>
            <person name="Wortman J."/>
            <person name="Nusbaum C."/>
            <person name="Birren B."/>
        </authorList>
    </citation>
    <scope>NUCLEOTIDE SEQUENCE [LARGE SCALE GENOMIC DNA]</scope>
    <source>
        <strain evidence="3 4">P1976</strain>
    </source>
</reference>
<name>A0A080ZQY9_PHYNI</name>
<dbReference type="InterPro" id="IPR002528">
    <property type="entry name" value="MATE_fam"/>
</dbReference>
<evidence type="ECO:0008006" key="5">
    <source>
        <dbReference type="Google" id="ProtNLM"/>
    </source>
</evidence>
<dbReference type="AlphaFoldDB" id="A0A080ZQY9"/>
<dbReference type="EMBL" id="ANJA01002588">
    <property type="protein sequence ID" value="ETO69050.1"/>
    <property type="molecule type" value="Genomic_DNA"/>
</dbReference>
<feature type="transmembrane region" description="Helical" evidence="2">
    <location>
        <begin position="392"/>
        <end position="411"/>
    </location>
</feature>
<feature type="transmembrane region" description="Helical" evidence="2">
    <location>
        <begin position="12"/>
        <end position="32"/>
    </location>
</feature>
<comment type="similarity">
    <text evidence="1">Belongs to the multi antimicrobial extrusion (MATE) (TC 2.A.66.1) family.</text>
</comment>
<dbReference type="GO" id="GO:0042910">
    <property type="term" value="F:xenobiotic transmembrane transporter activity"/>
    <property type="evidence" value="ECO:0007669"/>
    <property type="project" value="InterPro"/>
</dbReference>
<evidence type="ECO:0000313" key="4">
    <source>
        <dbReference type="Proteomes" id="UP000028582"/>
    </source>
</evidence>
<dbReference type="OrthoDB" id="2126698at2759"/>
<keyword evidence="2" id="KW-0472">Membrane</keyword>
<comment type="caution">
    <text evidence="3">The sequence shown here is derived from an EMBL/GenBank/DDBJ whole genome shotgun (WGS) entry which is preliminary data.</text>
</comment>
<feature type="transmembrane region" description="Helical" evidence="2">
    <location>
        <begin position="92"/>
        <end position="112"/>
    </location>
</feature>
<protein>
    <recommendedName>
        <fullName evidence="5">MATE efflux family protein</fullName>
    </recommendedName>
</protein>
<evidence type="ECO:0000313" key="3">
    <source>
        <dbReference type="EMBL" id="ETO69050.1"/>
    </source>
</evidence>